<reference evidence="3" key="1">
    <citation type="journal article" date="2019" name="Int. J. Syst. Evol. Microbiol.">
        <title>The Global Catalogue of Microorganisms (GCM) 10K type strain sequencing project: providing services to taxonomists for standard genome sequencing and annotation.</title>
        <authorList>
            <consortium name="The Broad Institute Genomics Platform"/>
            <consortium name="The Broad Institute Genome Sequencing Center for Infectious Disease"/>
            <person name="Wu L."/>
            <person name="Ma J."/>
        </authorList>
    </citation>
    <scope>NUCLEOTIDE SEQUENCE [LARGE SCALE GENOMIC DNA]</scope>
    <source>
        <strain evidence="3">JCM 15592</strain>
    </source>
</reference>
<evidence type="ECO:0000313" key="2">
    <source>
        <dbReference type="EMBL" id="GAA1789971.1"/>
    </source>
</evidence>
<dbReference type="RefSeq" id="WP_344082828.1">
    <property type="nucleotide sequence ID" value="NZ_BAAAPO010000022.1"/>
</dbReference>
<gene>
    <name evidence="2" type="ORF">GCM10009811_13550</name>
</gene>
<keyword evidence="1" id="KW-0472">Membrane</keyword>
<accession>A0ABP4XTS0</accession>
<evidence type="ECO:0000313" key="3">
    <source>
        <dbReference type="Proteomes" id="UP001499938"/>
    </source>
</evidence>
<protein>
    <submittedName>
        <fullName evidence="2">Uncharacterized protein</fullName>
    </submittedName>
</protein>
<feature type="transmembrane region" description="Helical" evidence="1">
    <location>
        <begin position="25"/>
        <end position="45"/>
    </location>
</feature>
<keyword evidence="3" id="KW-1185">Reference proteome</keyword>
<organism evidence="2 3">
    <name type="scientific">Nostocoides veronense</name>
    <dbReference type="NCBI Taxonomy" id="330836"/>
    <lineage>
        <taxon>Bacteria</taxon>
        <taxon>Bacillati</taxon>
        <taxon>Actinomycetota</taxon>
        <taxon>Actinomycetes</taxon>
        <taxon>Micrococcales</taxon>
        <taxon>Intrasporangiaceae</taxon>
        <taxon>Nostocoides</taxon>
    </lineage>
</organism>
<keyword evidence="1" id="KW-0812">Transmembrane</keyword>
<sequence>MTPTYTPPILPEVWRGALGRRQASGLAMAGLVLLITAPVVLLTALKAPTDWRALSVCGVLLAFLALVWPRRESRLPAAIGTHDGQAITASRHTSRIPNSGRSWARQLLLTGHVR</sequence>
<dbReference type="Proteomes" id="UP001499938">
    <property type="component" value="Unassembled WGS sequence"/>
</dbReference>
<feature type="transmembrane region" description="Helical" evidence="1">
    <location>
        <begin position="51"/>
        <end position="68"/>
    </location>
</feature>
<proteinExistence type="predicted"/>
<comment type="caution">
    <text evidence="2">The sequence shown here is derived from an EMBL/GenBank/DDBJ whole genome shotgun (WGS) entry which is preliminary data.</text>
</comment>
<evidence type="ECO:0000256" key="1">
    <source>
        <dbReference type="SAM" id="Phobius"/>
    </source>
</evidence>
<dbReference type="EMBL" id="BAAAPO010000022">
    <property type="protein sequence ID" value="GAA1789971.1"/>
    <property type="molecule type" value="Genomic_DNA"/>
</dbReference>
<name>A0ABP4XTS0_9MICO</name>
<keyword evidence="1" id="KW-1133">Transmembrane helix</keyword>